<accession>A0AAE0UG68</accession>
<evidence type="ECO:0000313" key="1">
    <source>
        <dbReference type="EMBL" id="KAK3402982.1"/>
    </source>
</evidence>
<proteinExistence type="predicted"/>
<comment type="caution">
    <text evidence="1">The sequence shown here is derived from an EMBL/GenBank/DDBJ whole genome shotgun (WGS) entry which is preliminary data.</text>
</comment>
<organism evidence="1 2">
    <name type="scientific">Sordaria brevicollis</name>
    <dbReference type="NCBI Taxonomy" id="83679"/>
    <lineage>
        <taxon>Eukaryota</taxon>
        <taxon>Fungi</taxon>
        <taxon>Dikarya</taxon>
        <taxon>Ascomycota</taxon>
        <taxon>Pezizomycotina</taxon>
        <taxon>Sordariomycetes</taxon>
        <taxon>Sordariomycetidae</taxon>
        <taxon>Sordariales</taxon>
        <taxon>Sordariaceae</taxon>
        <taxon>Sordaria</taxon>
    </lineage>
</organism>
<protein>
    <submittedName>
        <fullName evidence="1">Uncharacterized protein</fullName>
    </submittedName>
</protein>
<keyword evidence="2" id="KW-1185">Reference proteome</keyword>
<gene>
    <name evidence="1" type="ORF">B0T20DRAFT_12197</name>
</gene>
<dbReference type="Proteomes" id="UP001281003">
    <property type="component" value="Unassembled WGS sequence"/>
</dbReference>
<dbReference type="EMBL" id="JAUTDP010000001">
    <property type="protein sequence ID" value="KAK3402982.1"/>
    <property type="molecule type" value="Genomic_DNA"/>
</dbReference>
<reference evidence="1" key="2">
    <citation type="submission" date="2023-07" db="EMBL/GenBank/DDBJ databases">
        <authorList>
            <consortium name="Lawrence Berkeley National Laboratory"/>
            <person name="Haridas S."/>
            <person name="Hensen N."/>
            <person name="Bonometti L."/>
            <person name="Westerberg I."/>
            <person name="Brannstrom I.O."/>
            <person name="Guillou S."/>
            <person name="Cros-Aarteil S."/>
            <person name="Calhoun S."/>
            <person name="Kuo A."/>
            <person name="Mondo S."/>
            <person name="Pangilinan J."/>
            <person name="Riley R."/>
            <person name="LaButti K."/>
            <person name="Andreopoulos B."/>
            <person name="Lipzen A."/>
            <person name="Chen C."/>
            <person name="Yanf M."/>
            <person name="Daum C."/>
            <person name="Ng V."/>
            <person name="Clum A."/>
            <person name="Steindorff A."/>
            <person name="Ohm R."/>
            <person name="Martin F."/>
            <person name="Silar P."/>
            <person name="Natvig D."/>
            <person name="Lalanne C."/>
            <person name="Gautier V."/>
            <person name="Ament-velasquez S.L."/>
            <person name="Kruys A."/>
            <person name="Hutchinson M.I."/>
            <person name="Powell A.J."/>
            <person name="Barry K."/>
            <person name="Miller A.N."/>
            <person name="Grigoriev I.V."/>
            <person name="Debuchy R."/>
            <person name="Gladieux P."/>
            <person name="Thoren M.H."/>
            <person name="Johannesson H."/>
        </authorList>
    </citation>
    <scope>NUCLEOTIDE SEQUENCE</scope>
    <source>
        <strain evidence="1">FGSC 1904</strain>
    </source>
</reference>
<reference evidence="1" key="1">
    <citation type="journal article" date="2023" name="Mol. Phylogenet. Evol.">
        <title>Genome-scale phylogeny and comparative genomics of the fungal order Sordariales.</title>
        <authorList>
            <person name="Hensen N."/>
            <person name="Bonometti L."/>
            <person name="Westerberg I."/>
            <person name="Brannstrom I.O."/>
            <person name="Guillou S."/>
            <person name="Cros-Aarteil S."/>
            <person name="Calhoun S."/>
            <person name="Haridas S."/>
            <person name="Kuo A."/>
            <person name="Mondo S."/>
            <person name="Pangilinan J."/>
            <person name="Riley R."/>
            <person name="LaButti K."/>
            <person name="Andreopoulos B."/>
            <person name="Lipzen A."/>
            <person name="Chen C."/>
            <person name="Yan M."/>
            <person name="Daum C."/>
            <person name="Ng V."/>
            <person name="Clum A."/>
            <person name="Steindorff A."/>
            <person name="Ohm R.A."/>
            <person name="Martin F."/>
            <person name="Silar P."/>
            <person name="Natvig D.O."/>
            <person name="Lalanne C."/>
            <person name="Gautier V."/>
            <person name="Ament-Velasquez S.L."/>
            <person name="Kruys A."/>
            <person name="Hutchinson M.I."/>
            <person name="Powell A.J."/>
            <person name="Barry K."/>
            <person name="Miller A.N."/>
            <person name="Grigoriev I.V."/>
            <person name="Debuchy R."/>
            <person name="Gladieux P."/>
            <person name="Hiltunen Thoren M."/>
            <person name="Johannesson H."/>
        </authorList>
    </citation>
    <scope>NUCLEOTIDE SEQUENCE</scope>
    <source>
        <strain evidence="1">FGSC 1904</strain>
    </source>
</reference>
<dbReference type="AlphaFoldDB" id="A0AAE0UG68"/>
<evidence type="ECO:0000313" key="2">
    <source>
        <dbReference type="Proteomes" id="UP001281003"/>
    </source>
</evidence>
<name>A0AAE0UG68_SORBR</name>
<sequence length="285" mass="31339">MAGIIDVDAAEEAPQRRILVISLEYSEAFDDMINFFLTPMSQLALVQRVKKASTLTRLLSKQDATGPYNALVLTDAALTLPENRPLWEQVLAYLRRTGATAVLTGLVASFVLPDDLDEFFNVSGLRDWKGGMYQRNVIVMNEEADGLRDATHFDIHDRNGLQTMYSAKSLCLSGVQHQHRWYIPDGTVNDGLGALSAAGWLARGPDGRNPEKVALQAAVAYGPLGEKGRIGWVGDVNCEQASCKVVLAMCGLDPTKVHIEPYRNDSPNNAAMRWDAEKGCFVKIE</sequence>